<dbReference type="GO" id="GO:0005524">
    <property type="term" value="F:ATP binding"/>
    <property type="evidence" value="ECO:0007669"/>
    <property type="project" value="UniProtKB-KW"/>
</dbReference>
<protein>
    <submittedName>
        <fullName evidence="7">ABC transporter ATP-binding protein</fullName>
    </submittedName>
</protein>
<dbReference type="SMART" id="SM00382">
    <property type="entry name" value="AAA"/>
    <property type="match status" value="1"/>
</dbReference>
<dbReference type="PANTHER" id="PTHR43820:SF4">
    <property type="entry name" value="HIGH-AFFINITY BRANCHED-CHAIN AMINO ACID TRANSPORT ATP-BINDING PROTEIN LIVF"/>
    <property type="match status" value="1"/>
</dbReference>
<dbReference type="PROSITE" id="PS50893">
    <property type="entry name" value="ABC_TRANSPORTER_2"/>
    <property type="match status" value="1"/>
</dbReference>
<name>A0A5Q6RR37_9ACTN</name>
<dbReference type="OrthoDB" id="9776369at2"/>
<feature type="domain" description="ABC transporter" evidence="6">
    <location>
        <begin position="22"/>
        <end position="253"/>
    </location>
</feature>
<gene>
    <name evidence="7" type="ORF">FE697_016195</name>
</gene>
<dbReference type="GO" id="GO:0015807">
    <property type="term" value="P:L-amino acid transport"/>
    <property type="evidence" value="ECO:0007669"/>
    <property type="project" value="TreeGrafter"/>
</dbReference>
<dbReference type="InterPro" id="IPR017871">
    <property type="entry name" value="ABC_transporter-like_CS"/>
</dbReference>
<evidence type="ECO:0000256" key="3">
    <source>
        <dbReference type="ARBA" id="ARBA00022741"/>
    </source>
</evidence>
<dbReference type="PANTHER" id="PTHR43820">
    <property type="entry name" value="HIGH-AFFINITY BRANCHED-CHAIN AMINO ACID TRANSPORT ATP-BINDING PROTEIN LIVF"/>
    <property type="match status" value="1"/>
</dbReference>
<reference evidence="7 8" key="1">
    <citation type="submission" date="2019-09" db="EMBL/GenBank/DDBJ databases">
        <title>Mumia zhuanghuii sp. nov. isolated from the intestinal contents of plateau pika (Ochotona curzoniae) in the Qinghai-Tibet plateau of China.</title>
        <authorList>
            <person name="Tian Z."/>
        </authorList>
    </citation>
    <scope>NUCLEOTIDE SEQUENCE [LARGE SCALE GENOMIC DNA]</scope>
    <source>
        <strain evidence="8">350</strain>
    </source>
</reference>
<evidence type="ECO:0000256" key="4">
    <source>
        <dbReference type="ARBA" id="ARBA00022840"/>
    </source>
</evidence>
<keyword evidence="3" id="KW-0547">Nucleotide-binding</keyword>
<evidence type="ECO:0000256" key="2">
    <source>
        <dbReference type="ARBA" id="ARBA00022448"/>
    </source>
</evidence>
<dbReference type="Gene3D" id="3.40.50.300">
    <property type="entry name" value="P-loop containing nucleotide triphosphate hydrolases"/>
    <property type="match status" value="1"/>
</dbReference>
<dbReference type="InterPro" id="IPR003439">
    <property type="entry name" value="ABC_transporter-like_ATP-bd"/>
</dbReference>
<dbReference type="InterPro" id="IPR052156">
    <property type="entry name" value="BCAA_Transport_ATP-bd_LivF"/>
</dbReference>
<keyword evidence="4 7" id="KW-0067">ATP-binding</keyword>
<dbReference type="GO" id="GO:0015658">
    <property type="term" value="F:branched-chain amino acid transmembrane transporter activity"/>
    <property type="evidence" value="ECO:0007669"/>
    <property type="project" value="TreeGrafter"/>
</dbReference>
<dbReference type="SUPFAM" id="SSF52540">
    <property type="entry name" value="P-loop containing nucleoside triphosphate hydrolases"/>
    <property type="match status" value="1"/>
</dbReference>
<proteinExistence type="inferred from homology"/>
<comment type="similarity">
    <text evidence="1">Belongs to the ABC transporter superfamily.</text>
</comment>
<evidence type="ECO:0000256" key="5">
    <source>
        <dbReference type="ARBA" id="ARBA00022970"/>
    </source>
</evidence>
<sequence>MISRRRDAGLGILAPRPGGAALTVEGVQCSYGQVQVLFDTSLVVEQGEMVALLGPNGVGKSTTLKVIAGLLKPDAGIVRLGGVDVTAAPTRERIARGLGQVVGQATFSSLTVTENLRMHAYTIDDRAWAQEAVDAALAIFPRLYARRDQPASTLSGGERQMLALAKAIVQDPRILVVDEFSLGLAPVVVGGLIELVRRLNERGTAVLLVEQSVNVALSLVDRAYFMEKGQIVACESAADLAADPDRVRDLMLGGHTTEVAQ</sequence>
<dbReference type="InterPro" id="IPR027417">
    <property type="entry name" value="P-loop_NTPase"/>
</dbReference>
<dbReference type="EMBL" id="VDFQ02000005">
    <property type="protein sequence ID" value="KAA1420499.1"/>
    <property type="molecule type" value="Genomic_DNA"/>
</dbReference>
<accession>A0A5Q6RR37</accession>
<dbReference type="InterPro" id="IPR003593">
    <property type="entry name" value="AAA+_ATPase"/>
</dbReference>
<comment type="caution">
    <text evidence="7">The sequence shown here is derived from an EMBL/GenBank/DDBJ whole genome shotgun (WGS) entry which is preliminary data.</text>
</comment>
<keyword evidence="5" id="KW-0029">Amino-acid transport</keyword>
<evidence type="ECO:0000256" key="1">
    <source>
        <dbReference type="ARBA" id="ARBA00005417"/>
    </source>
</evidence>
<evidence type="ECO:0000259" key="6">
    <source>
        <dbReference type="PROSITE" id="PS50893"/>
    </source>
</evidence>
<evidence type="ECO:0000313" key="8">
    <source>
        <dbReference type="Proteomes" id="UP000307768"/>
    </source>
</evidence>
<dbReference type="Proteomes" id="UP000307768">
    <property type="component" value="Unassembled WGS sequence"/>
</dbReference>
<dbReference type="CDD" id="cd03224">
    <property type="entry name" value="ABC_TM1139_LivF_branched"/>
    <property type="match status" value="1"/>
</dbReference>
<evidence type="ECO:0000313" key="7">
    <source>
        <dbReference type="EMBL" id="KAA1420499.1"/>
    </source>
</evidence>
<dbReference type="AlphaFoldDB" id="A0A5Q6RR37"/>
<dbReference type="GO" id="GO:0016887">
    <property type="term" value="F:ATP hydrolysis activity"/>
    <property type="evidence" value="ECO:0007669"/>
    <property type="project" value="InterPro"/>
</dbReference>
<organism evidence="7 8">
    <name type="scientific">Mumia zhuanghuii</name>
    <dbReference type="NCBI Taxonomy" id="2585211"/>
    <lineage>
        <taxon>Bacteria</taxon>
        <taxon>Bacillati</taxon>
        <taxon>Actinomycetota</taxon>
        <taxon>Actinomycetes</taxon>
        <taxon>Propionibacteriales</taxon>
        <taxon>Nocardioidaceae</taxon>
        <taxon>Mumia</taxon>
    </lineage>
</organism>
<dbReference type="PROSITE" id="PS00211">
    <property type="entry name" value="ABC_TRANSPORTER_1"/>
    <property type="match status" value="1"/>
</dbReference>
<keyword evidence="2" id="KW-0813">Transport</keyword>
<dbReference type="Pfam" id="PF00005">
    <property type="entry name" value="ABC_tran"/>
    <property type="match status" value="1"/>
</dbReference>
<dbReference type="RefSeq" id="WP_149770668.1">
    <property type="nucleotide sequence ID" value="NZ_VDFQ02000005.1"/>
</dbReference>